<protein>
    <submittedName>
        <fullName evidence="1">Uncharacterized protein</fullName>
    </submittedName>
</protein>
<gene>
    <name evidence="1" type="ORF">UU29_C0006G0036</name>
</gene>
<dbReference type="EMBL" id="LCAB01000006">
    <property type="protein sequence ID" value="KKR83347.1"/>
    <property type="molecule type" value="Genomic_DNA"/>
</dbReference>
<sequence length="39" mass="4428">MIAQAQALRLQSRIESTFNVCLLLSNFRCSILIAPDIYD</sequence>
<organism evidence="1 2">
    <name type="scientific">Candidatus Daviesbacteria bacterium GW2011_GWA2_40_9</name>
    <dbReference type="NCBI Taxonomy" id="1618424"/>
    <lineage>
        <taxon>Bacteria</taxon>
        <taxon>Candidatus Daviesiibacteriota</taxon>
    </lineage>
</organism>
<dbReference type="Proteomes" id="UP000034601">
    <property type="component" value="Unassembled WGS sequence"/>
</dbReference>
<evidence type="ECO:0000313" key="1">
    <source>
        <dbReference type="EMBL" id="KKR83347.1"/>
    </source>
</evidence>
<name>A0A0G0X6S5_9BACT</name>
<dbReference type="AlphaFoldDB" id="A0A0G0X6S5"/>
<dbReference type="PATRIC" id="fig|1618424.3.peg.382"/>
<evidence type="ECO:0000313" key="2">
    <source>
        <dbReference type="Proteomes" id="UP000034601"/>
    </source>
</evidence>
<comment type="caution">
    <text evidence="1">The sequence shown here is derived from an EMBL/GenBank/DDBJ whole genome shotgun (WGS) entry which is preliminary data.</text>
</comment>
<reference evidence="1 2" key="1">
    <citation type="journal article" date="2015" name="Nature">
        <title>rRNA introns, odd ribosomes, and small enigmatic genomes across a large radiation of phyla.</title>
        <authorList>
            <person name="Brown C.T."/>
            <person name="Hug L.A."/>
            <person name="Thomas B.C."/>
            <person name="Sharon I."/>
            <person name="Castelle C.J."/>
            <person name="Singh A."/>
            <person name="Wilkins M.J."/>
            <person name="Williams K.H."/>
            <person name="Banfield J.F."/>
        </authorList>
    </citation>
    <scope>NUCLEOTIDE SEQUENCE [LARGE SCALE GENOMIC DNA]</scope>
</reference>
<proteinExistence type="predicted"/>
<accession>A0A0G0X6S5</accession>